<dbReference type="RefSeq" id="WP_248156296.1">
    <property type="nucleotide sequence ID" value="NZ_JALNMJ010000012.1"/>
</dbReference>
<dbReference type="GO" id="GO:0008168">
    <property type="term" value="F:methyltransferase activity"/>
    <property type="evidence" value="ECO:0007669"/>
    <property type="project" value="UniProtKB-KW"/>
</dbReference>
<dbReference type="InterPro" id="IPR029063">
    <property type="entry name" value="SAM-dependent_MTases_sf"/>
</dbReference>
<dbReference type="SUPFAM" id="SSF53335">
    <property type="entry name" value="S-adenosyl-L-methionine-dependent methyltransferases"/>
    <property type="match status" value="1"/>
</dbReference>
<keyword evidence="2" id="KW-0489">Methyltransferase</keyword>
<name>A0ABT0GXM3_9HYPH</name>
<gene>
    <name evidence="2" type="ORF">M0H32_17565</name>
</gene>
<feature type="domain" description="Methyltransferase FkbM" evidence="1">
    <location>
        <begin position="45"/>
        <end position="187"/>
    </location>
</feature>
<reference evidence="2" key="1">
    <citation type="submission" date="2022-04" db="EMBL/GenBank/DDBJ databases">
        <title>Roseibium sp. CAU 1639 isolated from mud.</title>
        <authorList>
            <person name="Kim W."/>
        </authorList>
    </citation>
    <scope>NUCLEOTIDE SEQUENCE</scope>
    <source>
        <strain evidence="2">CAU 1639</strain>
    </source>
</reference>
<organism evidence="2 3">
    <name type="scientific">Roseibium sediminicola</name>
    <dbReference type="NCBI Taxonomy" id="2933272"/>
    <lineage>
        <taxon>Bacteria</taxon>
        <taxon>Pseudomonadati</taxon>
        <taxon>Pseudomonadota</taxon>
        <taxon>Alphaproteobacteria</taxon>
        <taxon>Hyphomicrobiales</taxon>
        <taxon>Stappiaceae</taxon>
        <taxon>Roseibium</taxon>
    </lineage>
</organism>
<protein>
    <submittedName>
        <fullName evidence="2">FkbM family methyltransferase</fullName>
    </submittedName>
</protein>
<dbReference type="NCBIfam" id="TIGR01444">
    <property type="entry name" value="fkbM_fam"/>
    <property type="match status" value="1"/>
</dbReference>
<keyword evidence="3" id="KW-1185">Reference proteome</keyword>
<dbReference type="GO" id="GO:0032259">
    <property type="term" value="P:methylation"/>
    <property type="evidence" value="ECO:0007669"/>
    <property type="project" value="UniProtKB-KW"/>
</dbReference>
<evidence type="ECO:0000313" key="2">
    <source>
        <dbReference type="EMBL" id="MCK7613980.1"/>
    </source>
</evidence>
<dbReference type="EMBL" id="JALNMJ010000012">
    <property type="protein sequence ID" value="MCK7613980.1"/>
    <property type="molecule type" value="Genomic_DNA"/>
</dbReference>
<dbReference type="PANTHER" id="PTHR34203">
    <property type="entry name" value="METHYLTRANSFERASE, FKBM FAMILY PROTEIN"/>
    <property type="match status" value="1"/>
</dbReference>
<dbReference type="InterPro" id="IPR052514">
    <property type="entry name" value="SAM-dependent_MTase"/>
</dbReference>
<accession>A0ABT0GXM3</accession>
<evidence type="ECO:0000313" key="3">
    <source>
        <dbReference type="Proteomes" id="UP001431221"/>
    </source>
</evidence>
<proteinExistence type="predicted"/>
<keyword evidence="2" id="KW-0808">Transferase</keyword>
<sequence length="217" mass="24557">MGIKKKLRKIFKKRGIQLPYILMTGEEKYLHKVVNSVGSNNVVIDLGAHVGKISRMFAKRAKTVYAFEPNPETFKVLKERVAAYPNIVAMQKAVSDRDGTATLYFDPSGSDRPTEGSTLAEAKRDVTYQNSFEVETFSLPGFIEGLEDDVKLIKIDIEGLEYRVVNDLIDSGVMARVGMVYVEDHCFVVEGLEAERDATLEKIRKLGLEDRFRFDWP</sequence>
<dbReference type="Gene3D" id="3.40.50.150">
    <property type="entry name" value="Vaccinia Virus protein VP39"/>
    <property type="match status" value="1"/>
</dbReference>
<dbReference type="PANTHER" id="PTHR34203:SF15">
    <property type="entry name" value="SLL1173 PROTEIN"/>
    <property type="match status" value="1"/>
</dbReference>
<evidence type="ECO:0000259" key="1">
    <source>
        <dbReference type="Pfam" id="PF05050"/>
    </source>
</evidence>
<comment type="caution">
    <text evidence="2">The sequence shown here is derived from an EMBL/GenBank/DDBJ whole genome shotgun (WGS) entry which is preliminary data.</text>
</comment>
<dbReference type="Pfam" id="PF05050">
    <property type="entry name" value="Methyltransf_21"/>
    <property type="match status" value="1"/>
</dbReference>
<dbReference type="InterPro" id="IPR006342">
    <property type="entry name" value="FkbM_mtfrase"/>
</dbReference>
<dbReference type="Proteomes" id="UP001431221">
    <property type="component" value="Unassembled WGS sequence"/>
</dbReference>